<proteinExistence type="predicted"/>
<dbReference type="RefSeq" id="XP_022253127.1">
    <property type="nucleotide sequence ID" value="XM_022397419.1"/>
</dbReference>
<name>A0ABM1TB69_LIMPO</name>
<feature type="compositionally biased region" description="Basic and acidic residues" evidence="2">
    <location>
        <begin position="1"/>
        <end position="37"/>
    </location>
</feature>
<dbReference type="InterPro" id="IPR037386">
    <property type="entry name" value="CCDC40"/>
</dbReference>
<feature type="compositionally biased region" description="Polar residues" evidence="2">
    <location>
        <begin position="66"/>
        <end position="84"/>
    </location>
</feature>
<dbReference type="GeneID" id="106469021"/>
<dbReference type="RefSeq" id="XP_022253125.1">
    <property type="nucleotide sequence ID" value="XM_022397417.1"/>
</dbReference>
<organism evidence="3 4">
    <name type="scientific">Limulus polyphemus</name>
    <name type="common">Atlantic horseshoe crab</name>
    <dbReference type="NCBI Taxonomy" id="6850"/>
    <lineage>
        <taxon>Eukaryota</taxon>
        <taxon>Metazoa</taxon>
        <taxon>Ecdysozoa</taxon>
        <taxon>Arthropoda</taxon>
        <taxon>Chelicerata</taxon>
        <taxon>Merostomata</taxon>
        <taxon>Xiphosura</taxon>
        <taxon>Limulidae</taxon>
        <taxon>Limulus</taxon>
    </lineage>
</organism>
<evidence type="ECO:0000256" key="2">
    <source>
        <dbReference type="SAM" id="MobiDB-lite"/>
    </source>
</evidence>
<dbReference type="Proteomes" id="UP000694941">
    <property type="component" value="Unplaced"/>
</dbReference>
<reference evidence="4 5" key="1">
    <citation type="submission" date="2025-05" db="UniProtKB">
        <authorList>
            <consortium name="RefSeq"/>
        </authorList>
    </citation>
    <scope>IDENTIFICATION</scope>
    <source>
        <tissue evidence="4 5">Muscle</tissue>
    </source>
</reference>
<keyword evidence="3" id="KW-1185">Reference proteome</keyword>
<protein>
    <submittedName>
        <fullName evidence="4 5">Coiled-coil domain-containing protein 40-like isoform X1</fullName>
    </submittedName>
</protein>
<dbReference type="PANTHER" id="PTHR16275">
    <property type="entry name" value="COILED-COIL DOMAIN-CONTAINING PROTEIN 40"/>
    <property type="match status" value="1"/>
</dbReference>
<evidence type="ECO:0000313" key="3">
    <source>
        <dbReference type="Proteomes" id="UP000694941"/>
    </source>
</evidence>
<feature type="coiled-coil region" evidence="1">
    <location>
        <begin position="329"/>
        <end position="482"/>
    </location>
</feature>
<dbReference type="PANTHER" id="PTHR16275:SF8">
    <property type="entry name" value="COILED-COIL DOMAIN-CONTAINING PROTEIN 40"/>
    <property type="match status" value="1"/>
</dbReference>
<feature type="region of interest" description="Disordered" evidence="2">
    <location>
        <begin position="1"/>
        <end position="104"/>
    </location>
</feature>
<dbReference type="Pfam" id="PF08647">
    <property type="entry name" value="BRE1"/>
    <property type="match status" value="1"/>
</dbReference>
<feature type="coiled-coil region" evidence="1">
    <location>
        <begin position="853"/>
        <end position="915"/>
    </location>
</feature>
<evidence type="ECO:0000313" key="4">
    <source>
        <dbReference type="RefSeq" id="XP_022253125.1"/>
    </source>
</evidence>
<evidence type="ECO:0000313" key="6">
    <source>
        <dbReference type="RefSeq" id="XP_022253127.1"/>
    </source>
</evidence>
<gene>
    <name evidence="4 5 6" type="primary">LOC106469021</name>
</gene>
<dbReference type="RefSeq" id="XP_022253126.1">
    <property type="nucleotide sequence ID" value="XM_022397418.1"/>
</dbReference>
<keyword evidence="1" id="KW-0175">Coiled coil</keyword>
<feature type="coiled-coil region" evidence="1">
    <location>
        <begin position="525"/>
        <end position="634"/>
    </location>
</feature>
<sequence>MSMDDINTKKAFVEEHVQEPDKTRELDHARVTEETKQTELYTTETDTGKDYNPLSAQPFEKEKEQSGCTQSNHNGVLQKSSQISEENKENMCNPAVTSDSQEEHQLNDVELLEQECVDGSWQHSNDETSGDKSSEMVVLDPDHPLLNRFQSALKSHLQKRLENVVFELNEVTKNLKSNERKREDQGVELYHLQHELASQQKKLEDLHKIYYEKTVERQEQEEELTSVRHLYKSLCNQTNEERKKETKLRENVEASSQQVGYLNQLKESSYSDTVVTKRAVKKSETEKSQLQKDKLKQDLLVHRLMKDLHTVKDDIFLLNTQCAVRREDSNKLHQRLTEANTEMESVQLEKQQLLQEWKKSILAMSRRDEAYAAGQELLRKRQDQLRSLKAKFAAYKKDIRKELERNEHLNLILQKQESEKTLLKNSIEGSMARLAVLERDYMLYEHTIEETEATLGLLSKEKQSLEKQLEGIQNQIRASYQEKVMKEDAIFQELRKKLTLNKATKYNQQMAGKIHQKTKQEEMSINKIENQISQEMLEIAGARTRIQCLQDHLENLNLQANEKNYSVTSSENETKKRDIIIEKRQNTINKLRKKLEELIKLAGGEELGPLEIKANSLLHEIQSKEHECQKFEQLWLQQQKELVTIKKEVVDQMKQIDKHHKQFIVLNQRKINIESEIVQQQNELQSSQQKLHNLQNDIVRLNSLLHKKKGQTETLEQEVLLQEEELVGNLKDAELECVQLEEKLEKMKREHDSLKSLLTDTEQEVMLWEKKMQMSEETKQTLSSDVHLGEIQERKNEIHQLQIYHGQLKREQDKLLANLDRSVSKWDIIATKIDIQAKCGKKQNSKIVIQRKLEDVLQKIKTTKKNQVTLEKEHQGLKELYSSLRRQLSIEEEGLQKYDDELVRRNQRLNEYIEEKYKNIIRLSLMQQKMKYLQSTKEGKYQTKMSVSSMEKEEDKIRDRLKHYKSIAETMIEMFPSQAEIFQKVIGVIASAKSL</sequence>
<evidence type="ECO:0000313" key="5">
    <source>
        <dbReference type="RefSeq" id="XP_022253126.1"/>
    </source>
</evidence>
<evidence type="ECO:0000256" key="1">
    <source>
        <dbReference type="SAM" id="Coils"/>
    </source>
</evidence>
<feature type="coiled-coil region" evidence="1">
    <location>
        <begin position="670"/>
        <end position="778"/>
    </location>
</feature>
<accession>A0ABM1TB69</accession>